<proteinExistence type="predicted"/>
<dbReference type="AlphaFoldDB" id="A0A0Q9Y7C3"/>
<accession>A0A0Q9Y7C3</accession>
<dbReference type="EMBL" id="LGPB01000085">
    <property type="protein sequence ID" value="KRG12926.1"/>
    <property type="molecule type" value="Genomic_DNA"/>
</dbReference>
<gene>
    <name evidence="1" type="ORF">ACA29_09945</name>
</gene>
<name>A0A0Q9Y7C3_9BACI</name>
<dbReference type="Gene3D" id="3.40.50.300">
    <property type="entry name" value="P-loop containing nucleotide triphosphate hydrolases"/>
    <property type="match status" value="1"/>
</dbReference>
<dbReference type="SUPFAM" id="SSF52540">
    <property type="entry name" value="P-loop containing nucleoside triphosphate hydrolases"/>
    <property type="match status" value="1"/>
</dbReference>
<dbReference type="NCBIfam" id="NF005994">
    <property type="entry name" value="PRK08118.1"/>
    <property type="match status" value="1"/>
</dbReference>
<dbReference type="PATRIC" id="fig|217031.4.peg.3306"/>
<evidence type="ECO:0000313" key="1">
    <source>
        <dbReference type="EMBL" id="KRG12926.1"/>
    </source>
</evidence>
<evidence type="ECO:0000313" key="2">
    <source>
        <dbReference type="Proteomes" id="UP000053881"/>
    </source>
</evidence>
<dbReference type="PANTHER" id="PTHR37816">
    <property type="entry name" value="YALI0E33011P"/>
    <property type="match status" value="1"/>
</dbReference>
<dbReference type="Proteomes" id="UP000053881">
    <property type="component" value="Unassembled WGS sequence"/>
</dbReference>
<dbReference type="InterPro" id="IPR052922">
    <property type="entry name" value="Cytidylate_Kinase-2"/>
</dbReference>
<dbReference type="InterPro" id="IPR027417">
    <property type="entry name" value="P-loop_NTPase"/>
</dbReference>
<reference evidence="1 2" key="1">
    <citation type="submission" date="2015-06" db="EMBL/GenBank/DDBJ databases">
        <title>Genome sequencing project of Bacillus galactosidilyticus PL133.</title>
        <authorList>
            <person name="Gaiero J."/>
            <person name="Nicol R."/>
            <person name="Habash M."/>
        </authorList>
    </citation>
    <scope>NUCLEOTIDE SEQUENCE [LARGE SCALE GENOMIC DNA]</scope>
    <source>
        <strain evidence="1 2">PL133</strain>
    </source>
</reference>
<comment type="caution">
    <text evidence="1">The sequence shown here is derived from an EMBL/GenBank/DDBJ whole genome shotgun (WGS) entry which is preliminary data.</text>
</comment>
<sequence length="178" mass="20409">MKKIAIIGSGGSGKSTLATKLGAILKIEVFHLDALFWKPGWIGVSKQEQRVVQSELVEKDSWIFDGNYGGTIDIRLKKADAIIFLDIPRTICVYRVIKRWIQYRNRTRPTRPDMGEGCEERISIGFLKWVWEYPQSQKPMILKKLASYSNKKEIIVLHSPSEVEQFLNKVEENVQGSL</sequence>
<organism evidence="1 2">
    <name type="scientific">Lederbergia galactosidilytica</name>
    <dbReference type="NCBI Taxonomy" id="217031"/>
    <lineage>
        <taxon>Bacteria</taxon>
        <taxon>Bacillati</taxon>
        <taxon>Bacillota</taxon>
        <taxon>Bacilli</taxon>
        <taxon>Bacillales</taxon>
        <taxon>Bacillaceae</taxon>
        <taxon>Lederbergia</taxon>
    </lineage>
</organism>
<protein>
    <submittedName>
        <fullName evidence="1">Topology modulation protein</fullName>
    </submittedName>
</protein>
<dbReference type="PANTHER" id="PTHR37816:SF3">
    <property type="entry name" value="MODULATES DNA TOPOLOGY"/>
    <property type="match status" value="1"/>
</dbReference>